<dbReference type="AlphaFoldDB" id="A0A832UUN3"/>
<comment type="caution">
    <text evidence="2">The sequence shown here is derived from an EMBL/GenBank/DDBJ whole genome shotgun (WGS) entry which is preliminary data.</text>
</comment>
<organism evidence="2 3">
    <name type="scientific">Candidatus Naiadarchaeum limnaeum</name>
    <dbReference type="NCBI Taxonomy" id="2756139"/>
    <lineage>
        <taxon>Archaea</taxon>
        <taxon>Candidatus Undinarchaeota</taxon>
        <taxon>Candidatus Undinarchaeia</taxon>
        <taxon>Candidatus Naiadarchaeales</taxon>
        <taxon>Candidatus Naiadarchaeaceae</taxon>
        <taxon>Candidatus Naiadarchaeum</taxon>
    </lineage>
</organism>
<protein>
    <submittedName>
        <fullName evidence="2">DUF4145 domain-containing protein</fullName>
    </submittedName>
</protein>
<keyword evidence="3" id="KW-1185">Reference proteome</keyword>
<gene>
    <name evidence="2" type="ORF">H1016_00535</name>
</gene>
<evidence type="ECO:0000313" key="2">
    <source>
        <dbReference type="EMBL" id="HIK00010.1"/>
    </source>
</evidence>
<proteinExistence type="predicted"/>
<accession>A0A832UUN3</accession>
<dbReference type="EMBL" id="DVAB01000006">
    <property type="protein sequence ID" value="HIK00010.1"/>
    <property type="molecule type" value="Genomic_DNA"/>
</dbReference>
<evidence type="ECO:0000259" key="1">
    <source>
        <dbReference type="Pfam" id="PF13643"/>
    </source>
</evidence>
<dbReference type="Pfam" id="PF13643">
    <property type="entry name" value="DUF4145"/>
    <property type="match status" value="1"/>
</dbReference>
<feature type="domain" description="DUF4145" evidence="1">
    <location>
        <begin position="150"/>
        <end position="250"/>
    </location>
</feature>
<sequence length="260" mass="29373">MGKRLRGLVANVLEMFKKRIKEVDDSVKSLESGKEINFAVKNEFMDYGSGRASYMRANVDSNLFRLKENSWELVELGVNPNNRQIILQILGKAESFKKGAQPPEIRKIISELTSLTNKLSYIKTVEDDISFIQIPKLPEVIAEEIAADLNELRKCFVSGAYRGCVVLCGRVMETALHRKYFEVAGQDLLETAPNIGLGNLIAKLKEQNVKIDPGLTQQIHLINQVRVFSVHSKKEAFYPSKEQAQATILFTLDVLKKLFE</sequence>
<dbReference type="Proteomes" id="UP000646946">
    <property type="component" value="Unassembled WGS sequence"/>
</dbReference>
<dbReference type="InterPro" id="IPR025285">
    <property type="entry name" value="DUF4145"/>
</dbReference>
<evidence type="ECO:0000313" key="3">
    <source>
        <dbReference type="Proteomes" id="UP000646946"/>
    </source>
</evidence>
<reference evidence="2 3" key="1">
    <citation type="journal article" name="Nat. Commun.">
        <title>Undinarchaeota illuminate DPANN phylogeny and the impact of gene transfer on archaeal evolution.</title>
        <authorList>
            <person name="Dombrowski N."/>
            <person name="Williams T.A."/>
            <person name="Sun J."/>
            <person name="Woodcroft B.J."/>
            <person name="Lee J.H."/>
            <person name="Minh B.Q."/>
            <person name="Rinke C."/>
            <person name="Spang A."/>
        </authorList>
    </citation>
    <scope>NUCLEOTIDE SEQUENCE [LARGE SCALE GENOMIC DNA]</scope>
    <source>
        <strain evidence="2">MAG_bin1129</strain>
    </source>
</reference>
<name>A0A832UUN3_9ARCH</name>